<evidence type="ECO:0000313" key="1">
    <source>
        <dbReference type="EMBL" id="KAG2206606.1"/>
    </source>
</evidence>
<reference evidence="1" key="1">
    <citation type="submission" date="2020-12" db="EMBL/GenBank/DDBJ databases">
        <title>Metabolic potential, ecology and presence of endohyphal bacteria is reflected in genomic diversity of Mucoromycotina.</title>
        <authorList>
            <person name="Muszewska A."/>
            <person name="Okrasinska A."/>
            <person name="Steczkiewicz K."/>
            <person name="Drgas O."/>
            <person name="Orlowska M."/>
            <person name="Perlinska-Lenart U."/>
            <person name="Aleksandrzak-Piekarczyk T."/>
            <person name="Szatraj K."/>
            <person name="Zielenkiewicz U."/>
            <person name="Pilsyk S."/>
            <person name="Malc E."/>
            <person name="Mieczkowski P."/>
            <person name="Kruszewska J.S."/>
            <person name="Biernat P."/>
            <person name="Pawlowska J."/>
        </authorList>
    </citation>
    <scope>NUCLEOTIDE SEQUENCE</scope>
    <source>
        <strain evidence="1">CBS 226.32</strain>
    </source>
</reference>
<dbReference type="EMBL" id="JAEPRC010000146">
    <property type="protein sequence ID" value="KAG2206606.1"/>
    <property type="molecule type" value="Genomic_DNA"/>
</dbReference>
<organism evidence="1 2">
    <name type="scientific">Mucor plumbeus</name>
    <dbReference type="NCBI Taxonomy" id="97098"/>
    <lineage>
        <taxon>Eukaryota</taxon>
        <taxon>Fungi</taxon>
        <taxon>Fungi incertae sedis</taxon>
        <taxon>Mucoromycota</taxon>
        <taxon>Mucoromycotina</taxon>
        <taxon>Mucoromycetes</taxon>
        <taxon>Mucorales</taxon>
        <taxon>Mucorineae</taxon>
        <taxon>Mucoraceae</taxon>
        <taxon>Mucor</taxon>
    </lineage>
</organism>
<dbReference type="OrthoDB" id="2289688at2759"/>
<comment type="caution">
    <text evidence="1">The sequence shown here is derived from an EMBL/GenBank/DDBJ whole genome shotgun (WGS) entry which is preliminary data.</text>
</comment>
<name>A0A8H7R8P4_9FUNG</name>
<dbReference type="AlphaFoldDB" id="A0A8H7R8P4"/>
<evidence type="ECO:0000313" key="2">
    <source>
        <dbReference type="Proteomes" id="UP000650833"/>
    </source>
</evidence>
<gene>
    <name evidence="1" type="ORF">INT46_004854</name>
</gene>
<accession>A0A8H7R8P4</accession>
<protein>
    <submittedName>
        <fullName evidence="1">Uncharacterized protein</fullName>
    </submittedName>
</protein>
<keyword evidence="2" id="KW-1185">Reference proteome</keyword>
<dbReference type="Proteomes" id="UP000650833">
    <property type="component" value="Unassembled WGS sequence"/>
</dbReference>
<sequence>MEKLKIIEPNVDSNVEQSDFDGFDSSNIEEIERYMLIMALDNKEDNKAIFKIIKDCSIIVSPSGAAVKINFKNDEERLGNLLSKLNDNNKLLSDEQRSSVREILLTYSDVFGICYKHMKQTNPLEFLVDTRDAKTIYRKPFSRFSHDELILLKTKL</sequence>
<proteinExistence type="predicted"/>